<dbReference type="Proteomes" id="UP000234935">
    <property type="component" value="Unassembled WGS sequence"/>
</dbReference>
<name>A0A2N5J1P8_9BIFI</name>
<evidence type="ECO:0000313" key="2">
    <source>
        <dbReference type="Proteomes" id="UP000234935"/>
    </source>
</evidence>
<dbReference type="AlphaFoldDB" id="A0A2N5J1P8"/>
<proteinExistence type="predicted"/>
<organism evidence="1 2">
    <name type="scientific">Bifidobacterium anseris</name>
    <dbReference type="NCBI Taxonomy" id="2020963"/>
    <lineage>
        <taxon>Bacteria</taxon>
        <taxon>Bacillati</taxon>
        <taxon>Actinomycetota</taxon>
        <taxon>Actinomycetes</taxon>
        <taxon>Bifidobacteriales</taxon>
        <taxon>Bifidobacteriaceae</taxon>
        <taxon>Bifidobacterium</taxon>
    </lineage>
</organism>
<reference evidence="1 2" key="1">
    <citation type="submission" date="2017-07" db="EMBL/GenBank/DDBJ databases">
        <title>Bifidobacterium novel species.</title>
        <authorList>
            <person name="Lugli G.A."/>
            <person name="Milani C."/>
            <person name="Duranti S."/>
            <person name="Mangifesta M."/>
        </authorList>
    </citation>
    <scope>NUCLEOTIDE SEQUENCE [LARGE SCALE GENOMIC DNA]</scope>
    <source>
        <strain evidence="2">Goo31D</strain>
    </source>
</reference>
<comment type="caution">
    <text evidence="1">The sequence shown here is derived from an EMBL/GenBank/DDBJ whole genome shotgun (WGS) entry which is preliminary data.</text>
</comment>
<gene>
    <name evidence="1" type="ORF">CGZ88_0296</name>
</gene>
<protein>
    <submittedName>
        <fullName evidence="1">Uncharacterized protein</fullName>
    </submittedName>
</protein>
<keyword evidence="2" id="KW-1185">Reference proteome</keyword>
<dbReference type="EMBL" id="NMYC01000001">
    <property type="protein sequence ID" value="PLS28134.1"/>
    <property type="molecule type" value="Genomic_DNA"/>
</dbReference>
<accession>A0A2N5J1P8</accession>
<sequence length="95" mass="10390">MPRGTTPDDLLLGKFVKILEDHKRYREAELLDATAIAGGFAAGFDFAMQACKTSGIVPPTHLVHEMMSSPWFEKGSYADDICQELLKKDGSTIAS</sequence>
<evidence type="ECO:0000313" key="1">
    <source>
        <dbReference type="EMBL" id="PLS28134.1"/>
    </source>
</evidence>